<dbReference type="InterPro" id="IPR000835">
    <property type="entry name" value="HTH_MarR-typ"/>
</dbReference>
<dbReference type="PANTHER" id="PTHR33164:SF57">
    <property type="entry name" value="MARR-FAMILY TRANSCRIPTIONAL REGULATOR"/>
    <property type="match status" value="1"/>
</dbReference>
<dbReference type="PRINTS" id="PR00598">
    <property type="entry name" value="HTHMARR"/>
</dbReference>
<dbReference type="GO" id="GO:0003677">
    <property type="term" value="F:DNA binding"/>
    <property type="evidence" value="ECO:0007669"/>
    <property type="project" value="UniProtKB-KW"/>
</dbReference>
<evidence type="ECO:0000259" key="4">
    <source>
        <dbReference type="PROSITE" id="PS50995"/>
    </source>
</evidence>
<dbReference type="PROSITE" id="PS50995">
    <property type="entry name" value="HTH_MARR_2"/>
    <property type="match status" value="1"/>
</dbReference>
<evidence type="ECO:0000256" key="1">
    <source>
        <dbReference type="ARBA" id="ARBA00023015"/>
    </source>
</evidence>
<dbReference type="SUPFAM" id="SSF46785">
    <property type="entry name" value="Winged helix' DNA-binding domain"/>
    <property type="match status" value="1"/>
</dbReference>
<dbReference type="GO" id="GO:0003700">
    <property type="term" value="F:DNA-binding transcription factor activity"/>
    <property type="evidence" value="ECO:0007669"/>
    <property type="project" value="InterPro"/>
</dbReference>
<dbReference type="EMBL" id="DXAM01000099">
    <property type="protein sequence ID" value="HJA04639.1"/>
    <property type="molecule type" value="Genomic_DNA"/>
</dbReference>
<dbReference type="AlphaFoldDB" id="A0A9D2H6E5"/>
<evidence type="ECO:0000256" key="3">
    <source>
        <dbReference type="ARBA" id="ARBA00023163"/>
    </source>
</evidence>
<comment type="caution">
    <text evidence="5">The sequence shown here is derived from an EMBL/GenBank/DDBJ whole genome shotgun (WGS) entry which is preliminary data.</text>
</comment>
<sequence>MTTTAEPDDADRLDAIHSVEAEFMNMFGRFRRLMVRRADRLSPGLLPGSYKVFTTIAQSGPITATEVADQMLIDKGQLSRAIGSLEQLGLVARQPDPNDRRAHLLEATPEGRARFDEIRDDPSERTLRDKLAQWNVDDVRRLATLLHALNEEA</sequence>
<keyword evidence="2" id="KW-0238">DNA-binding</keyword>
<dbReference type="PROSITE" id="PS01117">
    <property type="entry name" value="HTH_MARR_1"/>
    <property type="match status" value="1"/>
</dbReference>
<dbReference type="InterPro" id="IPR036388">
    <property type="entry name" value="WH-like_DNA-bd_sf"/>
</dbReference>
<dbReference type="Pfam" id="PF12802">
    <property type="entry name" value="MarR_2"/>
    <property type="match status" value="1"/>
</dbReference>
<keyword evidence="3" id="KW-0804">Transcription</keyword>
<evidence type="ECO:0000313" key="6">
    <source>
        <dbReference type="Proteomes" id="UP000824220"/>
    </source>
</evidence>
<dbReference type="Proteomes" id="UP000824220">
    <property type="component" value="Unassembled WGS sequence"/>
</dbReference>
<organism evidence="5 6">
    <name type="scientific">Candidatus Microbacterium stercoravium</name>
    <dbReference type="NCBI Taxonomy" id="2838697"/>
    <lineage>
        <taxon>Bacteria</taxon>
        <taxon>Bacillati</taxon>
        <taxon>Actinomycetota</taxon>
        <taxon>Actinomycetes</taxon>
        <taxon>Micrococcales</taxon>
        <taxon>Microbacteriaceae</taxon>
        <taxon>Microbacterium</taxon>
    </lineage>
</organism>
<dbReference type="GO" id="GO:0006950">
    <property type="term" value="P:response to stress"/>
    <property type="evidence" value="ECO:0007669"/>
    <property type="project" value="TreeGrafter"/>
</dbReference>
<dbReference type="Gene3D" id="1.10.10.10">
    <property type="entry name" value="Winged helix-like DNA-binding domain superfamily/Winged helix DNA-binding domain"/>
    <property type="match status" value="1"/>
</dbReference>
<keyword evidence="1" id="KW-0805">Transcription regulation</keyword>
<evidence type="ECO:0000313" key="5">
    <source>
        <dbReference type="EMBL" id="HJA04639.1"/>
    </source>
</evidence>
<name>A0A9D2H6E5_9MICO</name>
<evidence type="ECO:0000256" key="2">
    <source>
        <dbReference type="ARBA" id="ARBA00023125"/>
    </source>
</evidence>
<dbReference type="InterPro" id="IPR036390">
    <property type="entry name" value="WH_DNA-bd_sf"/>
</dbReference>
<feature type="domain" description="HTH marR-type" evidence="4">
    <location>
        <begin position="20"/>
        <end position="151"/>
    </location>
</feature>
<dbReference type="PANTHER" id="PTHR33164">
    <property type="entry name" value="TRANSCRIPTIONAL REGULATOR, MARR FAMILY"/>
    <property type="match status" value="1"/>
</dbReference>
<gene>
    <name evidence="5" type="ORF">H9800_07220</name>
</gene>
<proteinExistence type="predicted"/>
<reference evidence="5" key="2">
    <citation type="submission" date="2021-04" db="EMBL/GenBank/DDBJ databases">
        <authorList>
            <person name="Gilroy R."/>
        </authorList>
    </citation>
    <scope>NUCLEOTIDE SEQUENCE</scope>
    <source>
        <strain evidence="5">ChiHjej8B7-3636</strain>
    </source>
</reference>
<dbReference type="InterPro" id="IPR023187">
    <property type="entry name" value="Tscrpt_reg_MarR-type_CS"/>
</dbReference>
<dbReference type="InterPro" id="IPR039422">
    <property type="entry name" value="MarR/SlyA-like"/>
</dbReference>
<reference evidence="5" key="1">
    <citation type="journal article" date="2021" name="PeerJ">
        <title>Extensive microbial diversity within the chicken gut microbiome revealed by metagenomics and culture.</title>
        <authorList>
            <person name="Gilroy R."/>
            <person name="Ravi A."/>
            <person name="Getino M."/>
            <person name="Pursley I."/>
            <person name="Horton D.L."/>
            <person name="Alikhan N.F."/>
            <person name="Baker D."/>
            <person name="Gharbi K."/>
            <person name="Hall N."/>
            <person name="Watson M."/>
            <person name="Adriaenssens E.M."/>
            <person name="Foster-Nyarko E."/>
            <person name="Jarju S."/>
            <person name="Secka A."/>
            <person name="Antonio M."/>
            <person name="Oren A."/>
            <person name="Chaudhuri R.R."/>
            <person name="La Ragione R."/>
            <person name="Hildebrand F."/>
            <person name="Pallen M.J."/>
        </authorList>
    </citation>
    <scope>NUCLEOTIDE SEQUENCE</scope>
    <source>
        <strain evidence="5">ChiHjej8B7-3636</strain>
    </source>
</reference>
<protein>
    <submittedName>
        <fullName evidence="5">MarR family transcriptional regulator</fullName>
    </submittedName>
</protein>
<accession>A0A9D2H6E5</accession>
<dbReference type="SMART" id="SM00347">
    <property type="entry name" value="HTH_MARR"/>
    <property type="match status" value="1"/>
</dbReference>